<reference evidence="1 2" key="2">
    <citation type="submission" date="2019-07" db="EMBL/GenBank/DDBJ databases">
        <title>Helicobacter labacensis sp. nov., Helicobacter mehlei sp. nov. and Helicobacter vulpis sp. nov., isolated from gastric mucosa of red fox (Vulpis vulpis).</title>
        <authorList>
            <person name="Kusar D."/>
            <person name="Gruntar I."/>
            <person name="Pate M."/>
            <person name="Zajc U."/>
            <person name="Ocepek M."/>
        </authorList>
    </citation>
    <scope>NUCLEOTIDE SEQUENCE [LARGE SCALE GENOMIC DNA]</scope>
    <source>
        <strain evidence="1 2">L8b</strain>
    </source>
</reference>
<sequence>MKLAKFVLHCDNHRVSNLEELREHFDILDVLEHYKNNTLQRWLQSRAFQSELDQVLAINATNDADIIFALCQIFSVGVERETIQVALNQQQALAHKQAQLESYQGQQLKLENLIRKLIQEAIQPNIGTVSSKGKPKSYQVLKSRLLNAPDLESGKAILVELLDHHFEALEKDRKEVLRGLAIKHKKSLWVGEPKHYPILLLYFFASPIFQEDEELDCSGGRYSFSQADFETFLTSYQIKPESDYYTPKPDTIFVCAGDYSLDFARIKLSDGWLNIPPDFYEKYYLGGNDKAAFFELPALKA</sequence>
<evidence type="ECO:0000313" key="1">
    <source>
        <dbReference type="EMBL" id="TSA80620.1"/>
    </source>
</evidence>
<dbReference type="RefSeq" id="WP_120948687.1">
    <property type="nucleotide sequence ID" value="NZ_QXQS01000020.1"/>
</dbReference>
<dbReference type="AlphaFoldDB" id="A0A553UK96"/>
<protein>
    <submittedName>
        <fullName evidence="1">Uncharacterized protein</fullName>
    </submittedName>
</protein>
<keyword evidence="2" id="KW-1185">Reference proteome</keyword>
<dbReference type="Proteomes" id="UP000319322">
    <property type="component" value="Unassembled WGS sequence"/>
</dbReference>
<name>A0A553UK96_9HELI</name>
<accession>A0A553UK96</accession>
<comment type="caution">
    <text evidence="1">The sequence shown here is derived from an EMBL/GenBank/DDBJ whole genome shotgun (WGS) entry which is preliminary data.</text>
</comment>
<dbReference type="EMBL" id="VKGC01000025">
    <property type="protein sequence ID" value="TSA80620.1"/>
    <property type="molecule type" value="Genomic_DNA"/>
</dbReference>
<reference evidence="2" key="1">
    <citation type="submission" date="2019-07" db="EMBL/GenBank/DDBJ databases">
        <title>Helicobacter labacensis sp. nov., Helicobacter mehlei sp. nov. and Helicobacter vulpis sp. nov., isolated from gastric mucosa of red fox (Vulpis vulpis).</title>
        <authorList>
            <person name="Papic B."/>
        </authorList>
    </citation>
    <scope>NUCLEOTIDE SEQUENCE [LARGE SCALE GENOMIC DNA]</scope>
    <source>
        <strain evidence="2">L8b</strain>
    </source>
</reference>
<evidence type="ECO:0000313" key="2">
    <source>
        <dbReference type="Proteomes" id="UP000319322"/>
    </source>
</evidence>
<gene>
    <name evidence="1" type="ORF">FNE76_07205</name>
</gene>
<organism evidence="1 2">
    <name type="scientific">Helicobacter mehlei</name>
    <dbReference type="NCBI Taxonomy" id="2316080"/>
    <lineage>
        <taxon>Bacteria</taxon>
        <taxon>Pseudomonadati</taxon>
        <taxon>Campylobacterota</taxon>
        <taxon>Epsilonproteobacteria</taxon>
        <taxon>Campylobacterales</taxon>
        <taxon>Helicobacteraceae</taxon>
        <taxon>Helicobacter</taxon>
    </lineage>
</organism>
<reference evidence="1 2" key="3">
    <citation type="submission" date="2019-07" db="EMBL/GenBank/DDBJ databases">
        <authorList>
            <person name="Papic B."/>
        </authorList>
    </citation>
    <scope>NUCLEOTIDE SEQUENCE [LARGE SCALE GENOMIC DNA]</scope>
    <source>
        <strain evidence="1 2">L8b</strain>
    </source>
</reference>
<proteinExistence type="predicted"/>